<name>A0AAF0Q1M2_SOLVR</name>
<reference evidence="1" key="1">
    <citation type="submission" date="2023-08" db="EMBL/GenBank/DDBJ databases">
        <title>A de novo genome assembly of Solanum verrucosum Schlechtendal, a Mexican diploid species geographically isolated from the other diploid A-genome species in potato relatives.</title>
        <authorList>
            <person name="Hosaka K."/>
        </authorList>
    </citation>
    <scope>NUCLEOTIDE SEQUENCE</scope>
    <source>
        <tissue evidence="1">Young leaves</tissue>
    </source>
</reference>
<dbReference type="Proteomes" id="UP001234989">
    <property type="component" value="Chromosome 1"/>
</dbReference>
<keyword evidence="2" id="KW-1185">Reference proteome</keyword>
<evidence type="ECO:0000313" key="1">
    <source>
        <dbReference type="EMBL" id="WMV11809.1"/>
    </source>
</evidence>
<dbReference type="EMBL" id="CP133612">
    <property type="protein sequence ID" value="WMV11809.1"/>
    <property type="molecule type" value="Genomic_DNA"/>
</dbReference>
<organism evidence="1 2">
    <name type="scientific">Solanum verrucosum</name>
    <dbReference type="NCBI Taxonomy" id="315347"/>
    <lineage>
        <taxon>Eukaryota</taxon>
        <taxon>Viridiplantae</taxon>
        <taxon>Streptophyta</taxon>
        <taxon>Embryophyta</taxon>
        <taxon>Tracheophyta</taxon>
        <taxon>Spermatophyta</taxon>
        <taxon>Magnoliopsida</taxon>
        <taxon>eudicotyledons</taxon>
        <taxon>Gunneridae</taxon>
        <taxon>Pentapetalae</taxon>
        <taxon>asterids</taxon>
        <taxon>lamiids</taxon>
        <taxon>Solanales</taxon>
        <taxon>Solanaceae</taxon>
        <taxon>Solanoideae</taxon>
        <taxon>Solaneae</taxon>
        <taxon>Solanum</taxon>
    </lineage>
</organism>
<accession>A0AAF0Q1M2</accession>
<protein>
    <submittedName>
        <fullName evidence="1">Uncharacterized protein</fullName>
    </submittedName>
</protein>
<sequence>MCTEKVILWLII</sequence>
<proteinExistence type="predicted"/>
<gene>
    <name evidence="1" type="ORF">MTR67_005194</name>
</gene>
<evidence type="ECO:0000313" key="2">
    <source>
        <dbReference type="Proteomes" id="UP001234989"/>
    </source>
</evidence>